<name>A0ABY3PPW4_9CYAN</name>
<keyword evidence="2 4" id="KW-0067">ATP-binding</keyword>
<keyword evidence="1 4" id="KW-0547">Nucleotide-binding</keyword>
<gene>
    <name evidence="7" type="primary">rapZ</name>
    <name evidence="7" type="ORF">ISF26_05830</name>
</gene>
<evidence type="ECO:0000259" key="5">
    <source>
        <dbReference type="Pfam" id="PF03668"/>
    </source>
</evidence>
<evidence type="ECO:0000256" key="4">
    <source>
        <dbReference type="HAMAP-Rule" id="MF_00636"/>
    </source>
</evidence>
<dbReference type="InterPro" id="IPR027417">
    <property type="entry name" value="P-loop_NTPase"/>
</dbReference>
<sequence length="299" mass="32793">MTSFSAPGSPVDTVLLTSPAGAGRTEAIRIFEDLGYLCLNHVWPELVPTFLKHYAPIAPRLVLCLASRPEVDAQAGLIAARVALRSLARTAVHVHLDCPEGVLLSRYALTRRPHPWFDHGEGLLAAIRAERTALEPVRALADEVVDTGPLDPAQLRVHLGALVGGRPPALPVTVMSFGFKRGVPADAQFVLDIRFLPNPYYESALKPLTGLDSGVAEYVFASEQSQATYRSLFEFLRFLLHQYRQDRRSQLLIAIGCTGGQHRSVAFVERLSGDLSAEGFACRPSHRDLAVNRLQELSR</sequence>
<evidence type="ECO:0000313" key="7">
    <source>
        <dbReference type="EMBL" id="UFP95750.1"/>
    </source>
</evidence>
<dbReference type="Pfam" id="PF03668">
    <property type="entry name" value="RapZ-like_N"/>
    <property type="match status" value="1"/>
</dbReference>
<dbReference type="Pfam" id="PF22740">
    <property type="entry name" value="PapZ_C"/>
    <property type="match status" value="1"/>
</dbReference>
<evidence type="ECO:0000256" key="1">
    <source>
        <dbReference type="ARBA" id="ARBA00022741"/>
    </source>
</evidence>
<accession>A0ABY3PPW4</accession>
<dbReference type="InterPro" id="IPR005337">
    <property type="entry name" value="RapZ-like"/>
</dbReference>
<reference evidence="7 8" key="1">
    <citation type="journal article" date="2021" name="Genome Biol. Evol.">
        <title>Complete Genome Sequencing of a Novel Gloeobacter Species from a Waterfall Cave in Mexico.</title>
        <authorList>
            <person name="Saw J.H."/>
            <person name="Cardona T."/>
            <person name="Montejano G."/>
        </authorList>
    </citation>
    <scope>NUCLEOTIDE SEQUENCE [LARGE SCALE GENOMIC DNA]</scope>
    <source>
        <strain evidence="7">MG652769</strain>
    </source>
</reference>
<evidence type="ECO:0000259" key="6">
    <source>
        <dbReference type="Pfam" id="PF22740"/>
    </source>
</evidence>
<dbReference type="InterPro" id="IPR053931">
    <property type="entry name" value="RapZ_C"/>
</dbReference>
<evidence type="ECO:0000256" key="2">
    <source>
        <dbReference type="ARBA" id="ARBA00022840"/>
    </source>
</evidence>
<dbReference type="PIRSF" id="PIRSF005052">
    <property type="entry name" value="P-loopkin"/>
    <property type="match status" value="1"/>
</dbReference>
<evidence type="ECO:0000313" key="8">
    <source>
        <dbReference type="Proteomes" id="UP001054846"/>
    </source>
</evidence>
<dbReference type="SUPFAM" id="SSF52540">
    <property type="entry name" value="P-loop containing nucleoside triphosphate hydrolases"/>
    <property type="match status" value="1"/>
</dbReference>
<keyword evidence="3 4" id="KW-0342">GTP-binding</keyword>
<dbReference type="InterPro" id="IPR053930">
    <property type="entry name" value="RapZ-like_N"/>
</dbReference>
<dbReference type="PANTHER" id="PTHR30448">
    <property type="entry name" value="RNASE ADAPTER PROTEIN RAPZ"/>
    <property type="match status" value="1"/>
</dbReference>
<proteinExistence type="inferred from homology"/>
<dbReference type="EMBL" id="CP063845">
    <property type="protein sequence ID" value="UFP95750.1"/>
    <property type="molecule type" value="Genomic_DNA"/>
</dbReference>
<dbReference type="NCBIfam" id="NF003828">
    <property type="entry name" value="PRK05416.1"/>
    <property type="match status" value="1"/>
</dbReference>
<feature type="domain" description="RapZ C-terminal" evidence="6">
    <location>
        <begin position="171"/>
        <end position="289"/>
    </location>
</feature>
<comment type="caution">
    <text evidence="4">Lacks conserved residue(s) required for the propagation of feature annotation.</text>
</comment>
<evidence type="ECO:0000256" key="3">
    <source>
        <dbReference type="ARBA" id="ARBA00023134"/>
    </source>
</evidence>
<dbReference type="RefSeq" id="WP_230842975.1">
    <property type="nucleotide sequence ID" value="NZ_CP063845.1"/>
</dbReference>
<organism evidence="7 8">
    <name type="scientific">Gloeobacter morelensis MG652769</name>
    <dbReference type="NCBI Taxonomy" id="2781736"/>
    <lineage>
        <taxon>Bacteria</taxon>
        <taxon>Bacillati</taxon>
        <taxon>Cyanobacteriota</taxon>
        <taxon>Cyanophyceae</taxon>
        <taxon>Gloeobacterales</taxon>
        <taxon>Gloeobacteraceae</taxon>
        <taxon>Gloeobacter</taxon>
        <taxon>Gloeobacter morelensis</taxon>
    </lineage>
</organism>
<dbReference type="HAMAP" id="MF_00636">
    <property type="entry name" value="RapZ_like"/>
    <property type="match status" value="1"/>
</dbReference>
<feature type="domain" description="RapZ-like N-terminal" evidence="5">
    <location>
        <begin position="12"/>
        <end position="160"/>
    </location>
</feature>
<dbReference type="PANTHER" id="PTHR30448:SF0">
    <property type="entry name" value="RNASE ADAPTER PROTEIN RAPZ"/>
    <property type="match status" value="1"/>
</dbReference>
<protein>
    <submittedName>
        <fullName evidence="7">RNase adapter RapZ</fullName>
    </submittedName>
</protein>
<keyword evidence="8" id="KW-1185">Reference proteome</keyword>
<dbReference type="Proteomes" id="UP001054846">
    <property type="component" value="Chromosome"/>
</dbReference>